<sequence length="120" mass="13685">MVKLTKPIGKKKKKPEKKAAKHKDKRKYISKDKVSRKSSITPAVPLPSVPNDGQKRINPASPNQQNYQSLIPTTSSAQIFGCTIEDYDDGEYEFPSMVVSNLKVNLRYQLRRAESRRPRI</sequence>
<dbReference type="Proteomes" id="UP000887540">
    <property type="component" value="Unplaced"/>
</dbReference>
<feature type="compositionally biased region" description="Basic residues" evidence="1">
    <location>
        <begin position="8"/>
        <end position="26"/>
    </location>
</feature>
<protein>
    <submittedName>
        <fullName evidence="3">Uncharacterized protein</fullName>
    </submittedName>
</protein>
<reference evidence="3" key="1">
    <citation type="submission" date="2022-11" db="UniProtKB">
        <authorList>
            <consortium name="WormBaseParasite"/>
        </authorList>
    </citation>
    <scope>IDENTIFICATION</scope>
</reference>
<evidence type="ECO:0000313" key="2">
    <source>
        <dbReference type="Proteomes" id="UP000887540"/>
    </source>
</evidence>
<dbReference type="WBParaSite" id="ACRNAN_scaffold16045.g24819.t1">
    <property type="protein sequence ID" value="ACRNAN_scaffold16045.g24819.t1"/>
    <property type="gene ID" value="ACRNAN_scaffold16045.g24819"/>
</dbReference>
<feature type="region of interest" description="Disordered" evidence="1">
    <location>
        <begin position="1"/>
        <end position="65"/>
    </location>
</feature>
<evidence type="ECO:0000313" key="3">
    <source>
        <dbReference type="WBParaSite" id="ACRNAN_scaffold16045.g24819.t1"/>
    </source>
</evidence>
<accession>A0A914CXS5</accession>
<dbReference type="AlphaFoldDB" id="A0A914CXS5"/>
<evidence type="ECO:0000256" key="1">
    <source>
        <dbReference type="SAM" id="MobiDB-lite"/>
    </source>
</evidence>
<name>A0A914CXS5_9BILA</name>
<proteinExistence type="predicted"/>
<keyword evidence="2" id="KW-1185">Reference proteome</keyword>
<organism evidence="2 3">
    <name type="scientific">Acrobeloides nanus</name>
    <dbReference type="NCBI Taxonomy" id="290746"/>
    <lineage>
        <taxon>Eukaryota</taxon>
        <taxon>Metazoa</taxon>
        <taxon>Ecdysozoa</taxon>
        <taxon>Nematoda</taxon>
        <taxon>Chromadorea</taxon>
        <taxon>Rhabditida</taxon>
        <taxon>Tylenchina</taxon>
        <taxon>Cephalobomorpha</taxon>
        <taxon>Cephaloboidea</taxon>
        <taxon>Cephalobidae</taxon>
        <taxon>Acrobeloides</taxon>
    </lineage>
</organism>